<dbReference type="PANTHER" id="PTHR10381:SF11">
    <property type="entry name" value="ATP-DEPENDENT CLP PROTEASE PROTEOLYTIC SUBUNIT, MITOCHONDRIAL"/>
    <property type="match status" value="1"/>
</dbReference>
<comment type="function">
    <text evidence="5">Cleaves peptides in various proteins in a process that requires ATP hydrolysis. Has a chymotrypsin-like activity. Plays a major role in the degradation of misfolded proteins.</text>
</comment>
<evidence type="ECO:0000313" key="8">
    <source>
        <dbReference type="EMBL" id="QBI21844.1"/>
    </source>
</evidence>
<evidence type="ECO:0000256" key="5">
    <source>
        <dbReference type="HAMAP-Rule" id="MF_00444"/>
    </source>
</evidence>
<dbReference type="PANTHER" id="PTHR10381">
    <property type="entry name" value="ATP-DEPENDENT CLP PROTEASE PROTEOLYTIC SUBUNIT"/>
    <property type="match status" value="1"/>
</dbReference>
<keyword evidence="9" id="KW-1185">Reference proteome</keyword>
<dbReference type="GO" id="GO:0051117">
    <property type="term" value="F:ATPase binding"/>
    <property type="evidence" value="ECO:0007669"/>
    <property type="project" value="TreeGrafter"/>
</dbReference>
<sequence>MYRAADDEIPFENLASASVFHRLYENRILYLKGPIEDTVADTLVAQLMSLDAESDKDITLYINSPGGLVSGMFAVYDVMHIMNAKVNTVCVGVAASAAAFLLATGTGTRAATPNARIMFHQPLGGARGQNIDIQIQAKQIVYLRERLYEILAERTGQSLETIRRDADRDFWLSAEEAVDYGAIDEVRTRGGV</sequence>
<accession>A0A411YKU7</accession>
<dbReference type="GO" id="GO:0009368">
    <property type="term" value="C:endopeptidase Clp complex"/>
    <property type="evidence" value="ECO:0007669"/>
    <property type="project" value="TreeGrafter"/>
</dbReference>
<evidence type="ECO:0000256" key="3">
    <source>
        <dbReference type="ARBA" id="ARBA00022801"/>
    </source>
</evidence>
<organism evidence="8 9">
    <name type="scientific">Egibacter rhizosphaerae</name>
    <dbReference type="NCBI Taxonomy" id="1670831"/>
    <lineage>
        <taxon>Bacteria</taxon>
        <taxon>Bacillati</taxon>
        <taxon>Actinomycetota</taxon>
        <taxon>Nitriliruptoria</taxon>
        <taxon>Egibacterales</taxon>
        <taxon>Egibacteraceae</taxon>
        <taxon>Egibacter</taxon>
    </lineage>
</organism>
<dbReference type="PRINTS" id="PR00127">
    <property type="entry name" value="CLPPROTEASEP"/>
</dbReference>
<dbReference type="CDD" id="cd07017">
    <property type="entry name" value="S14_ClpP_2"/>
    <property type="match status" value="1"/>
</dbReference>
<dbReference type="GO" id="GO:0006515">
    <property type="term" value="P:protein quality control for misfolded or incompletely synthesized proteins"/>
    <property type="evidence" value="ECO:0007669"/>
    <property type="project" value="TreeGrafter"/>
</dbReference>
<dbReference type="KEGG" id="erz:ER308_00775"/>
<evidence type="ECO:0000256" key="7">
    <source>
        <dbReference type="RuleBase" id="RU003567"/>
    </source>
</evidence>
<dbReference type="EMBL" id="CP036402">
    <property type="protein sequence ID" value="QBI21844.1"/>
    <property type="molecule type" value="Genomic_DNA"/>
</dbReference>
<dbReference type="EC" id="3.4.21.92" evidence="5"/>
<evidence type="ECO:0000256" key="1">
    <source>
        <dbReference type="ARBA" id="ARBA00007039"/>
    </source>
</evidence>
<dbReference type="GO" id="GO:0004252">
    <property type="term" value="F:serine-type endopeptidase activity"/>
    <property type="evidence" value="ECO:0007669"/>
    <property type="project" value="UniProtKB-UniRule"/>
</dbReference>
<evidence type="ECO:0000256" key="6">
    <source>
        <dbReference type="PROSITE-ProRule" id="PRU10085"/>
    </source>
</evidence>
<feature type="active site" description="Nucleophile" evidence="5">
    <location>
        <position position="96"/>
    </location>
</feature>
<dbReference type="InterPro" id="IPR018215">
    <property type="entry name" value="ClpP_Ser_AS"/>
</dbReference>
<comment type="subcellular location">
    <subcellularLocation>
        <location evidence="5">Cytoplasm</location>
    </subcellularLocation>
</comment>
<proteinExistence type="inferred from homology"/>
<dbReference type="GO" id="GO:0004176">
    <property type="term" value="F:ATP-dependent peptidase activity"/>
    <property type="evidence" value="ECO:0007669"/>
    <property type="project" value="InterPro"/>
</dbReference>
<dbReference type="PROSITE" id="PS00381">
    <property type="entry name" value="CLP_PROTEASE_SER"/>
    <property type="match status" value="1"/>
</dbReference>
<comment type="similarity">
    <text evidence="1 5 7">Belongs to the peptidase S14 family.</text>
</comment>
<gene>
    <name evidence="5" type="primary">clpP</name>
    <name evidence="8" type="ORF">ER308_00775</name>
</gene>
<comment type="catalytic activity">
    <reaction evidence="5 6">
        <text>Hydrolysis of proteins to small peptides in the presence of ATP and magnesium. alpha-casein is the usual test substrate. In the absence of ATP, only oligopeptides shorter than five residues are hydrolyzed (such as succinyl-Leu-Tyr-|-NHMec, and Leu-Tyr-Leu-|-Tyr-Trp, in which cleavage of the -Tyr-|-Leu- and -Tyr-|-Trp bonds also occurs).</text>
        <dbReference type="EC" id="3.4.21.92"/>
    </reaction>
</comment>
<dbReference type="GO" id="GO:0005737">
    <property type="term" value="C:cytoplasm"/>
    <property type="evidence" value="ECO:0007669"/>
    <property type="project" value="UniProtKB-SubCell"/>
</dbReference>
<dbReference type="OrthoDB" id="9802800at2"/>
<reference evidence="8 9" key="1">
    <citation type="submission" date="2019-01" db="EMBL/GenBank/DDBJ databases">
        <title>Egibacter rhizosphaerae EGI 80759T.</title>
        <authorList>
            <person name="Chen D.-D."/>
            <person name="Tian Y."/>
            <person name="Jiao J.-Y."/>
            <person name="Zhang X.-T."/>
            <person name="Zhang Y.-G."/>
            <person name="Zhang Y."/>
            <person name="Xiao M."/>
            <person name="Shu W.-S."/>
            <person name="Li W.-J."/>
        </authorList>
    </citation>
    <scope>NUCLEOTIDE SEQUENCE [LARGE SCALE GENOMIC DNA]</scope>
    <source>
        <strain evidence="8 9">EGI 80759</strain>
    </source>
</reference>
<evidence type="ECO:0000256" key="2">
    <source>
        <dbReference type="ARBA" id="ARBA00022670"/>
    </source>
</evidence>
<dbReference type="HAMAP" id="MF_00444">
    <property type="entry name" value="ClpP"/>
    <property type="match status" value="1"/>
</dbReference>
<evidence type="ECO:0000313" key="9">
    <source>
        <dbReference type="Proteomes" id="UP000291469"/>
    </source>
</evidence>
<dbReference type="InterPro" id="IPR029045">
    <property type="entry name" value="ClpP/crotonase-like_dom_sf"/>
</dbReference>
<dbReference type="Pfam" id="PF00574">
    <property type="entry name" value="CLP_protease"/>
    <property type="match status" value="1"/>
</dbReference>
<keyword evidence="3 5" id="KW-0378">Hydrolase</keyword>
<protein>
    <recommendedName>
        <fullName evidence="5 7">ATP-dependent Clp protease proteolytic subunit</fullName>
        <ecNumber evidence="5">3.4.21.92</ecNumber>
    </recommendedName>
    <alternativeName>
        <fullName evidence="5">Endopeptidase Clp</fullName>
    </alternativeName>
</protein>
<keyword evidence="5" id="KW-0963">Cytoplasm</keyword>
<dbReference type="SUPFAM" id="SSF52096">
    <property type="entry name" value="ClpP/crotonase"/>
    <property type="match status" value="1"/>
</dbReference>
<keyword evidence="2 5" id="KW-0645">Protease</keyword>
<dbReference type="InterPro" id="IPR001907">
    <property type="entry name" value="ClpP"/>
</dbReference>
<evidence type="ECO:0000256" key="4">
    <source>
        <dbReference type="ARBA" id="ARBA00022825"/>
    </source>
</evidence>
<dbReference type="Gene3D" id="3.90.226.10">
    <property type="entry name" value="2-enoyl-CoA Hydratase, Chain A, domain 1"/>
    <property type="match status" value="1"/>
</dbReference>
<name>A0A411YKU7_9ACTN</name>
<dbReference type="InterPro" id="IPR023562">
    <property type="entry name" value="ClpP/TepA"/>
</dbReference>
<dbReference type="AlphaFoldDB" id="A0A411YKU7"/>
<feature type="active site" evidence="5">
    <location>
        <position position="120"/>
    </location>
</feature>
<comment type="subunit">
    <text evidence="5">Fourteen ClpP subunits assemble into 2 heptameric rings which stack back to back to give a disk-like structure with a central cavity, resembling the structure of eukaryotic proteasomes.</text>
</comment>
<dbReference type="Proteomes" id="UP000291469">
    <property type="component" value="Chromosome"/>
</dbReference>
<feature type="active site" evidence="6">
    <location>
        <position position="96"/>
    </location>
</feature>
<keyword evidence="4 5" id="KW-0720">Serine protease</keyword>